<feature type="chain" id="PRO_5033061695" description="Pherophorin domain-containing protein" evidence="3">
    <location>
        <begin position="23"/>
        <end position="859"/>
    </location>
</feature>
<evidence type="ECO:0000313" key="5">
    <source>
        <dbReference type="EMBL" id="KAG2429152.1"/>
    </source>
</evidence>
<feature type="transmembrane region" description="Helical" evidence="2">
    <location>
        <begin position="758"/>
        <end position="781"/>
    </location>
</feature>
<dbReference type="Proteomes" id="UP000613740">
    <property type="component" value="Unassembled WGS sequence"/>
</dbReference>
<evidence type="ECO:0000259" key="4">
    <source>
        <dbReference type="Pfam" id="PF12499"/>
    </source>
</evidence>
<evidence type="ECO:0000256" key="3">
    <source>
        <dbReference type="SAM" id="SignalP"/>
    </source>
</evidence>
<feature type="region of interest" description="Disordered" evidence="1">
    <location>
        <begin position="800"/>
        <end position="859"/>
    </location>
</feature>
<dbReference type="AlphaFoldDB" id="A0A835SPZ7"/>
<dbReference type="OrthoDB" id="531844at2759"/>
<protein>
    <recommendedName>
        <fullName evidence="4">Pherophorin domain-containing protein</fullName>
    </recommendedName>
</protein>
<sequence>MRTRAALVLCGLLALAAAGASAQSGAAGLGFVPRFTRLLKQDLSSVASYLMPTQQPSLCSGGQGCCQADSYASPYGLTYVNSTQQQFGGRTYTTFYYTFHSNHLCNTDLDEAQCCTATADNIWVDVDPTLRVKYVSFNGQRLANTEQGEYGLKLGSVNLRVEQAATGIPLAVTVEGAADGLCPPPGLAPLPGLCEIVVQGATPANPNACCPATVTAIDLVPGFVPPAGSAFQCSASLDASPFQLVFDGATSAGADPADGASRLVSYNFRLAATASCRANGVHDCCSAQLSYLDLKVTNGLPIASVTLNGRAVGFSTSGFNEPNSASYRSLVVDNLNLVADDLGAVGLPLAVVVRVPAGAAEGADLCDPNPVPGRSPSGGCAYYLHSEDGLCCPSGTASLSNLPPPPVGTCNPKTAVPAAEASVSLSYYERSCSSAATSFRFLLANRNSGANGACGRPHCVDVCSWSLYVDPAVASQVAVGHELAFNNGKQVISPGNLATGTPASVTFTYGPAGVSTASFYVSLPAGGATLSSLCARNALPGQGAKACAAIIRSGDVFATVFFDEADVMVPVAPGSSCAGGAALPPPPAAPTCTSPKPMSSACLGVRAARFNTLFTSAVFDFALAPAADSAACVPVSAPGRPATVRLLLTSSAVDQLVTRSQVRPTSGLSLDRNSGAAWALPSASTTPATSLAFAVQGPLGVTDVCRQGVSPDQPAASCTVEITGDAGCFRGFVAPSADGRLVWVSEQTSSSRGVDAAVVVPAVVVPVVVLLLALLVLAAWYRRRQQQRYRSAGQGSAAGAGGSFSAHSDNDLQRPLAGGSLRDDLSVPSASPSDVLIRVAGASQGGAGPSAGSGTGWRR</sequence>
<keyword evidence="3" id="KW-0732">Signal</keyword>
<organism evidence="5 6">
    <name type="scientific">Chlamydomonas schloesseri</name>
    <dbReference type="NCBI Taxonomy" id="2026947"/>
    <lineage>
        <taxon>Eukaryota</taxon>
        <taxon>Viridiplantae</taxon>
        <taxon>Chlorophyta</taxon>
        <taxon>core chlorophytes</taxon>
        <taxon>Chlorophyceae</taxon>
        <taxon>CS clade</taxon>
        <taxon>Chlamydomonadales</taxon>
        <taxon>Chlamydomonadaceae</taxon>
        <taxon>Chlamydomonas</taxon>
    </lineage>
</organism>
<keyword evidence="2" id="KW-0812">Transmembrane</keyword>
<dbReference type="InterPro" id="IPR024616">
    <property type="entry name" value="Pherophorin"/>
</dbReference>
<keyword evidence="2" id="KW-0472">Membrane</keyword>
<keyword evidence="2" id="KW-1133">Transmembrane helix</keyword>
<feature type="compositionally biased region" description="Gly residues" evidence="1">
    <location>
        <begin position="843"/>
        <end position="859"/>
    </location>
</feature>
<evidence type="ECO:0000256" key="1">
    <source>
        <dbReference type="SAM" id="MobiDB-lite"/>
    </source>
</evidence>
<dbReference type="Pfam" id="PF12499">
    <property type="entry name" value="DUF3707"/>
    <property type="match status" value="2"/>
</dbReference>
<accession>A0A835SPZ7</accession>
<keyword evidence="6" id="KW-1185">Reference proteome</keyword>
<feature type="domain" description="Pherophorin" evidence="4">
    <location>
        <begin position="65"/>
        <end position="211"/>
    </location>
</feature>
<comment type="caution">
    <text evidence="5">The sequence shown here is derived from an EMBL/GenBank/DDBJ whole genome shotgun (WGS) entry which is preliminary data.</text>
</comment>
<evidence type="ECO:0000256" key="2">
    <source>
        <dbReference type="SAM" id="Phobius"/>
    </source>
</evidence>
<feature type="signal peptide" evidence="3">
    <location>
        <begin position="1"/>
        <end position="22"/>
    </location>
</feature>
<feature type="domain" description="Pherophorin" evidence="4">
    <location>
        <begin position="231"/>
        <end position="393"/>
    </location>
</feature>
<name>A0A835SPZ7_9CHLO</name>
<evidence type="ECO:0000313" key="6">
    <source>
        <dbReference type="Proteomes" id="UP000613740"/>
    </source>
</evidence>
<reference evidence="5" key="1">
    <citation type="journal article" date="2020" name="bioRxiv">
        <title>Comparative genomics of Chlamydomonas.</title>
        <authorList>
            <person name="Craig R.J."/>
            <person name="Hasan A.R."/>
            <person name="Ness R.W."/>
            <person name="Keightley P.D."/>
        </authorList>
    </citation>
    <scope>NUCLEOTIDE SEQUENCE</scope>
    <source>
        <strain evidence="5">CCAP 11/173</strain>
    </source>
</reference>
<gene>
    <name evidence="5" type="ORF">HYH02_014187</name>
</gene>
<dbReference type="EMBL" id="JAEHOD010000088">
    <property type="protein sequence ID" value="KAG2429152.1"/>
    <property type="molecule type" value="Genomic_DNA"/>
</dbReference>
<proteinExistence type="predicted"/>